<dbReference type="InterPro" id="IPR051606">
    <property type="entry name" value="Polyketide_Oxido-like"/>
</dbReference>
<dbReference type="CDD" id="cd05244">
    <property type="entry name" value="BVR-B_like_SDR_a"/>
    <property type="match status" value="1"/>
</dbReference>
<feature type="domain" description="NAD(P)-binding" evidence="1">
    <location>
        <begin position="7"/>
        <end position="198"/>
    </location>
</feature>
<dbReference type="AlphaFoldDB" id="A0A3N4V766"/>
<organism evidence="2 3">
    <name type="scientific">Vulcaniibacterium tengchongense</name>
    <dbReference type="NCBI Taxonomy" id="1273429"/>
    <lineage>
        <taxon>Bacteria</taxon>
        <taxon>Pseudomonadati</taxon>
        <taxon>Pseudomonadota</taxon>
        <taxon>Gammaproteobacteria</taxon>
        <taxon>Lysobacterales</taxon>
        <taxon>Lysobacteraceae</taxon>
        <taxon>Vulcaniibacterium</taxon>
    </lineage>
</organism>
<accession>A0A3N4V766</accession>
<proteinExistence type="predicted"/>
<reference evidence="2 3" key="1">
    <citation type="submission" date="2018-11" db="EMBL/GenBank/DDBJ databases">
        <title>Genomic Encyclopedia of Type Strains, Phase IV (KMG-IV): sequencing the most valuable type-strain genomes for metagenomic binning, comparative biology and taxonomic classification.</title>
        <authorList>
            <person name="Goeker M."/>
        </authorList>
    </citation>
    <scope>NUCLEOTIDE SEQUENCE [LARGE SCALE GENOMIC DNA]</scope>
    <source>
        <strain evidence="2 3">DSM 25623</strain>
    </source>
</reference>
<dbReference type="GO" id="GO:0016646">
    <property type="term" value="F:oxidoreductase activity, acting on the CH-NH group of donors, NAD or NADP as acceptor"/>
    <property type="evidence" value="ECO:0007669"/>
    <property type="project" value="TreeGrafter"/>
</dbReference>
<comment type="caution">
    <text evidence="2">The sequence shown here is derived from an EMBL/GenBank/DDBJ whole genome shotgun (WGS) entry which is preliminary data.</text>
</comment>
<dbReference type="EMBL" id="RKQN01000003">
    <property type="protein sequence ID" value="RPE77205.1"/>
    <property type="molecule type" value="Genomic_DNA"/>
</dbReference>
<dbReference type="InterPro" id="IPR016040">
    <property type="entry name" value="NAD(P)-bd_dom"/>
</dbReference>
<dbReference type="InterPro" id="IPR036291">
    <property type="entry name" value="NAD(P)-bd_dom_sf"/>
</dbReference>
<dbReference type="Pfam" id="PF13460">
    <property type="entry name" value="NAD_binding_10"/>
    <property type="match status" value="1"/>
</dbReference>
<dbReference type="PANTHER" id="PTHR43355:SF2">
    <property type="entry name" value="FLAVIN REDUCTASE (NADPH)"/>
    <property type="match status" value="1"/>
</dbReference>
<dbReference type="Proteomes" id="UP000269708">
    <property type="component" value="Unassembled WGS sequence"/>
</dbReference>
<keyword evidence="3" id="KW-1185">Reference proteome</keyword>
<dbReference type="Gene3D" id="3.40.50.720">
    <property type="entry name" value="NAD(P)-binding Rossmann-like Domain"/>
    <property type="match status" value="1"/>
</dbReference>
<dbReference type="PANTHER" id="PTHR43355">
    <property type="entry name" value="FLAVIN REDUCTASE (NADPH)"/>
    <property type="match status" value="1"/>
</dbReference>
<evidence type="ECO:0000313" key="2">
    <source>
        <dbReference type="EMBL" id="RPE77205.1"/>
    </source>
</evidence>
<evidence type="ECO:0000259" key="1">
    <source>
        <dbReference type="Pfam" id="PF13460"/>
    </source>
</evidence>
<dbReference type="SUPFAM" id="SSF51735">
    <property type="entry name" value="NAD(P)-binding Rossmann-fold domains"/>
    <property type="match status" value="1"/>
</dbReference>
<dbReference type="RefSeq" id="WP_123770786.1">
    <property type="nucleotide sequence ID" value="NZ_RKQN01000003.1"/>
</dbReference>
<name>A0A3N4V766_9GAMM</name>
<protein>
    <recommendedName>
        <fullName evidence="1">NAD(P)-binding domain-containing protein</fullName>
    </recommendedName>
</protein>
<gene>
    <name evidence="2" type="ORF">EDC50_2470</name>
</gene>
<dbReference type="OrthoDB" id="7352421at2"/>
<sequence>MHVALIGATGFIGSAVLEEALARGHRVTAIARSAGRLAARPGLRTSAADATDPAAVAEAVRGADAVISAFTGDRRGPDLAGEVARGNAAILEGAKRAGVSRLLVVGGAGSLEVAPGRLLVEEDVFPAEYKVEARAMAGVLQRLRAETGLDWTFLSPAAEIFPGERTGRFRLGGDRLLADAEGRSRISVQDYAVAMIDELERPAHSRRRFSVAY</sequence>
<evidence type="ECO:0000313" key="3">
    <source>
        <dbReference type="Proteomes" id="UP000269708"/>
    </source>
</evidence>